<evidence type="ECO:0000256" key="9">
    <source>
        <dbReference type="ARBA" id="ARBA00022833"/>
    </source>
</evidence>
<sequence>MTGRNLTSPPPFFVDSEGWVRRACHCLSPNFDSRSRAGSPPTLVVIHSISLPAGQFGGRAVEDLFTNRLDPSAHPSFESLRDLRVSAHFLIRREGTLIQFVSTDARAWHAGVSQWGRRQGCNDFSLGIELEGTDHVPFTEAQYGTLDALLQGLCARYPIQAITGHSDVAPGRKTDPGPCFHWARWEALGYPVQLLRPKKARSG</sequence>
<protein>
    <recommendedName>
        <fullName evidence="11">1,6-anhydro-N-acetylmuramyl-L-alanine amidase AmpD</fullName>
        <ecNumber evidence="5">3.5.1.28</ecNumber>
    </recommendedName>
    <alternativeName>
        <fullName evidence="12">N-acetylmuramoyl-L-alanine amidase</fullName>
    </alternativeName>
</protein>
<dbReference type="InterPro" id="IPR051206">
    <property type="entry name" value="NAMLAA_amidase_2"/>
</dbReference>
<reference evidence="15" key="2">
    <citation type="submission" date="2021-02" db="EMBL/GenBank/DDBJ databases">
        <title>Comparative genomics of Ferrovum myxofaciens strains, predominant extremophile bacteria forming large biofilm stalactites in acid mine ecosystems.</title>
        <authorList>
            <person name="Burkartova K."/>
            <person name="Ridl J."/>
            <person name="Pajer P."/>
            <person name="Falteisek L."/>
        </authorList>
    </citation>
    <scope>NUCLEOTIDE SEQUENCE</scope>
    <source>
        <strain evidence="15">MI1III</strain>
    </source>
</reference>
<dbReference type="PATRIC" id="fig|1789004.3.peg.388"/>
<dbReference type="AlphaFoldDB" id="A0A859AB26"/>
<dbReference type="SMART" id="SM00644">
    <property type="entry name" value="Ami_2"/>
    <property type="match status" value="1"/>
</dbReference>
<evidence type="ECO:0000313" key="14">
    <source>
        <dbReference type="EMBL" id="KXW59027.1"/>
    </source>
</evidence>
<evidence type="ECO:0000256" key="6">
    <source>
        <dbReference type="ARBA" id="ARBA00022490"/>
    </source>
</evidence>
<accession>A0A149W0N0</accession>
<evidence type="ECO:0000256" key="2">
    <source>
        <dbReference type="ARBA" id="ARBA00001947"/>
    </source>
</evidence>
<comment type="similarity">
    <text evidence="4">Belongs to the N-acetylmuramoyl-L-alanine amidase 2 family.</text>
</comment>
<feature type="domain" description="N-acetylmuramoyl-L-alanine amidase" evidence="13">
    <location>
        <begin position="28"/>
        <end position="177"/>
    </location>
</feature>
<dbReference type="GO" id="GO:0009253">
    <property type="term" value="P:peptidoglycan catabolic process"/>
    <property type="evidence" value="ECO:0007669"/>
    <property type="project" value="InterPro"/>
</dbReference>
<dbReference type="GO" id="GO:0046872">
    <property type="term" value="F:metal ion binding"/>
    <property type="evidence" value="ECO:0007669"/>
    <property type="project" value="UniProtKB-KW"/>
</dbReference>
<keyword evidence="7" id="KW-0479">Metal-binding</keyword>
<dbReference type="Proteomes" id="UP000075653">
    <property type="component" value="Unassembled WGS sequence"/>
</dbReference>
<evidence type="ECO:0000313" key="16">
    <source>
        <dbReference type="Proteomes" id="UP000075653"/>
    </source>
</evidence>
<keyword evidence="16" id="KW-1185">Reference proteome</keyword>
<dbReference type="InterPro" id="IPR036505">
    <property type="entry name" value="Amidase/PGRP_sf"/>
</dbReference>
<dbReference type="EMBL" id="LRRD01000006">
    <property type="protein sequence ID" value="KXW59027.1"/>
    <property type="molecule type" value="Genomic_DNA"/>
</dbReference>
<comment type="cofactor">
    <cofactor evidence="2">
        <name>Zn(2+)</name>
        <dbReference type="ChEBI" id="CHEBI:29105"/>
    </cofactor>
</comment>
<dbReference type="CDD" id="cd06583">
    <property type="entry name" value="PGRP"/>
    <property type="match status" value="1"/>
</dbReference>
<name>A0A859AB26_9PROT</name>
<dbReference type="Pfam" id="PF01510">
    <property type="entry name" value="Amidase_2"/>
    <property type="match status" value="1"/>
</dbReference>
<evidence type="ECO:0000256" key="7">
    <source>
        <dbReference type="ARBA" id="ARBA00022723"/>
    </source>
</evidence>
<evidence type="ECO:0000256" key="1">
    <source>
        <dbReference type="ARBA" id="ARBA00001561"/>
    </source>
</evidence>
<evidence type="ECO:0000256" key="8">
    <source>
        <dbReference type="ARBA" id="ARBA00022801"/>
    </source>
</evidence>
<evidence type="ECO:0000259" key="13">
    <source>
        <dbReference type="SMART" id="SM00644"/>
    </source>
</evidence>
<dbReference type="EMBL" id="CP071137">
    <property type="protein sequence ID" value="QWY77415.1"/>
    <property type="molecule type" value="Genomic_DNA"/>
</dbReference>
<dbReference type="Gene3D" id="3.40.80.10">
    <property type="entry name" value="Peptidoglycan recognition protein-like"/>
    <property type="match status" value="1"/>
</dbReference>
<dbReference type="InterPro" id="IPR002502">
    <property type="entry name" value="Amidase_domain"/>
</dbReference>
<dbReference type="GeneID" id="301710801"/>
<dbReference type="NCBIfam" id="NF008758">
    <property type="entry name" value="PRK11789.1"/>
    <property type="match status" value="1"/>
</dbReference>
<organism evidence="14 16">
    <name type="scientific">Ferrovum myxofaciens</name>
    <dbReference type="NCBI Taxonomy" id="416213"/>
    <lineage>
        <taxon>Bacteria</taxon>
        <taxon>Pseudomonadati</taxon>
        <taxon>Pseudomonadota</taxon>
        <taxon>Betaproteobacteria</taxon>
        <taxon>Ferrovales</taxon>
        <taxon>Ferrovaceae</taxon>
        <taxon>Ferrovum</taxon>
    </lineage>
</organism>
<dbReference type="GO" id="GO:0009254">
    <property type="term" value="P:peptidoglycan turnover"/>
    <property type="evidence" value="ECO:0007669"/>
    <property type="project" value="TreeGrafter"/>
</dbReference>
<reference evidence="14 16" key="1">
    <citation type="submission" date="2016-01" db="EMBL/GenBank/DDBJ databases">
        <title>Genome sequence of the acidophilic iron oxidising Ferrovum strain Z-31.</title>
        <authorList>
            <person name="Poehlein A."/>
            <person name="Ullrich S.R."/>
            <person name="Schloemann M."/>
            <person name="Muehling M."/>
            <person name="Daniel R."/>
        </authorList>
    </citation>
    <scope>NUCLEOTIDE SEQUENCE [LARGE SCALE GENOMIC DNA]</scope>
    <source>
        <strain evidence="14 16">Z-31</strain>
    </source>
</reference>
<dbReference type="RefSeq" id="WP_051862361.1">
    <property type="nucleotide sequence ID" value="NZ_CP053675.1"/>
</dbReference>
<keyword evidence="8 14" id="KW-0378">Hydrolase</keyword>
<gene>
    <name evidence="14" type="primary">ampD</name>
    <name evidence="14" type="ORF">FEMY_03890</name>
    <name evidence="15" type="ORF">JZL65_13290</name>
</gene>
<comment type="subcellular location">
    <subcellularLocation>
        <location evidence="3">Cytoplasm</location>
    </subcellularLocation>
</comment>
<dbReference type="PANTHER" id="PTHR30417:SF4">
    <property type="entry name" value="1,6-ANHYDRO-N-ACETYLMURAMYL-L-ALANINE AMIDASE AMPD"/>
    <property type="match status" value="1"/>
</dbReference>
<dbReference type="Proteomes" id="UP000683551">
    <property type="component" value="Chromosome"/>
</dbReference>
<dbReference type="EC" id="3.5.1.28" evidence="5"/>
<dbReference type="GO" id="GO:0071555">
    <property type="term" value="P:cell wall organization"/>
    <property type="evidence" value="ECO:0007669"/>
    <property type="project" value="UniProtKB-KW"/>
</dbReference>
<evidence type="ECO:0000256" key="10">
    <source>
        <dbReference type="ARBA" id="ARBA00023316"/>
    </source>
</evidence>
<evidence type="ECO:0000313" key="15">
    <source>
        <dbReference type="EMBL" id="QWY77415.1"/>
    </source>
</evidence>
<dbReference type="GO" id="GO:0008745">
    <property type="term" value="F:N-acetylmuramoyl-L-alanine amidase activity"/>
    <property type="evidence" value="ECO:0007669"/>
    <property type="project" value="UniProtKB-EC"/>
</dbReference>
<dbReference type="OrthoDB" id="9794842at2"/>
<evidence type="ECO:0000256" key="5">
    <source>
        <dbReference type="ARBA" id="ARBA00011901"/>
    </source>
</evidence>
<dbReference type="SUPFAM" id="SSF55846">
    <property type="entry name" value="N-acetylmuramoyl-L-alanine amidase-like"/>
    <property type="match status" value="1"/>
</dbReference>
<comment type="catalytic activity">
    <reaction evidence="1">
        <text>Hydrolyzes the link between N-acetylmuramoyl residues and L-amino acid residues in certain cell-wall glycopeptides.</text>
        <dbReference type="EC" id="3.5.1.28"/>
    </reaction>
</comment>
<dbReference type="PANTHER" id="PTHR30417">
    <property type="entry name" value="N-ACETYLMURAMOYL-L-ALANINE AMIDASE AMID"/>
    <property type="match status" value="1"/>
</dbReference>
<proteinExistence type="inferred from homology"/>
<evidence type="ECO:0000256" key="3">
    <source>
        <dbReference type="ARBA" id="ARBA00004496"/>
    </source>
</evidence>
<evidence type="ECO:0000256" key="11">
    <source>
        <dbReference type="ARBA" id="ARBA00039257"/>
    </source>
</evidence>
<accession>A0A859AB26</accession>
<keyword evidence="10" id="KW-0961">Cell wall biogenesis/degradation</keyword>
<keyword evidence="6" id="KW-0963">Cytoplasm</keyword>
<keyword evidence="9" id="KW-0862">Zinc</keyword>
<dbReference type="GO" id="GO:0005737">
    <property type="term" value="C:cytoplasm"/>
    <property type="evidence" value="ECO:0007669"/>
    <property type="project" value="UniProtKB-SubCell"/>
</dbReference>
<evidence type="ECO:0000256" key="12">
    <source>
        <dbReference type="ARBA" id="ARBA00042615"/>
    </source>
</evidence>
<evidence type="ECO:0000256" key="4">
    <source>
        <dbReference type="ARBA" id="ARBA00007553"/>
    </source>
</evidence>